<proteinExistence type="predicted"/>
<dbReference type="Gene3D" id="3.10.129.10">
    <property type="entry name" value="Hotdog Thioesterase"/>
    <property type="match status" value="1"/>
</dbReference>
<dbReference type="InterPro" id="IPR029069">
    <property type="entry name" value="HotDog_dom_sf"/>
</dbReference>
<sequence length="149" mass="16548">MSTYYYADFEEGQVFTSQARTMTETDLTMFSMLTGDWNPVHNDSEFASKTKYGERLIHGAFGIGLALGLMHGLGIFEDSAVAMLGVSDWQFKKPIFIGDTLHLRLTILEKELGKSGNTGRIGRLFELIDQKGEVVHSGRSDVLVRVNPA</sequence>
<name>A0ABQ5U0E8_9PROT</name>
<dbReference type="PANTHER" id="PTHR43664:SF1">
    <property type="entry name" value="BETA-METHYLMALYL-COA DEHYDRATASE"/>
    <property type="match status" value="1"/>
</dbReference>
<dbReference type="RefSeq" id="WP_169559158.1">
    <property type="nucleotide sequence ID" value="NZ_BSNF01000001.1"/>
</dbReference>
<evidence type="ECO:0000259" key="1">
    <source>
        <dbReference type="Pfam" id="PF01575"/>
    </source>
</evidence>
<evidence type="ECO:0000313" key="2">
    <source>
        <dbReference type="EMBL" id="GLQ05131.1"/>
    </source>
</evidence>
<dbReference type="PANTHER" id="PTHR43664">
    <property type="entry name" value="MONOAMINE OXIDASE-RELATED"/>
    <property type="match status" value="1"/>
</dbReference>
<protein>
    <submittedName>
        <fullName evidence="2">MaoC family dehydratase</fullName>
    </submittedName>
</protein>
<feature type="domain" description="MaoC-like" evidence="1">
    <location>
        <begin position="14"/>
        <end position="116"/>
    </location>
</feature>
<reference evidence="2" key="1">
    <citation type="journal article" date="2014" name="Int. J. Syst. Evol. Microbiol.">
        <title>Complete genome of a new Firmicutes species belonging to the dominant human colonic microbiota ('Ruminococcus bicirculans') reveals two chromosomes and a selective capacity to utilize plant glucans.</title>
        <authorList>
            <consortium name="NISC Comparative Sequencing Program"/>
            <person name="Wegmann U."/>
            <person name="Louis P."/>
            <person name="Goesmann A."/>
            <person name="Henrissat B."/>
            <person name="Duncan S.H."/>
            <person name="Flint H.J."/>
        </authorList>
    </citation>
    <scope>NUCLEOTIDE SEQUENCE</scope>
    <source>
        <strain evidence="2">NBRC 103408</strain>
    </source>
</reference>
<dbReference type="Pfam" id="PF01575">
    <property type="entry name" value="MaoC_dehydratas"/>
    <property type="match status" value="1"/>
</dbReference>
<gene>
    <name evidence="2" type="ORF">GCM10007924_03520</name>
</gene>
<dbReference type="EMBL" id="BSNF01000001">
    <property type="protein sequence ID" value="GLQ05131.1"/>
    <property type="molecule type" value="Genomic_DNA"/>
</dbReference>
<evidence type="ECO:0000313" key="3">
    <source>
        <dbReference type="Proteomes" id="UP001161409"/>
    </source>
</evidence>
<accession>A0ABQ5U0E8</accession>
<dbReference type="InterPro" id="IPR052342">
    <property type="entry name" value="MCH/BMMD"/>
</dbReference>
<comment type="caution">
    <text evidence="2">The sequence shown here is derived from an EMBL/GenBank/DDBJ whole genome shotgun (WGS) entry which is preliminary data.</text>
</comment>
<keyword evidence="3" id="KW-1185">Reference proteome</keyword>
<reference evidence="2" key="2">
    <citation type="submission" date="2023-01" db="EMBL/GenBank/DDBJ databases">
        <title>Draft genome sequence of Sneathiella chinensis strain NBRC 103408.</title>
        <authorList>
            <person name="Sun Q."/>
            <person name="Mori K."/>
        </authorList>
    </citation>
    <scope>NUCLEOTIDE SEQUENCE</scope>
    <source>
        <strain evidence="2">NBRC 103408</strain>
    </source>
</reference>
<organism evidence="2 3">
    <name type="scientific">Sneathiella chinensis</name>
    <dbReference type="NCBI Taxonomy" id="349750"/>
    <lineage>
        <taxon>Bacteria</taxon>
        <taxon>Pseudomonadati</taxon>
        <taxon>Pseudomonadota</taxon>
        <taxon>Alphaproteobacteria</taxon>
        <taxon>Sneathiellales</taxon>
        <taxon>Sneathiellaceae</taxon>
        <taxon>Sneathiella</taxon>
    </lineage>
</organism>
<dbReference type="SUPFAM" id="SSF54637">
    <property type="entry name" value="Thioesterase/thiol ester dehydrase-isomerase"/>
    <property type="match status" value="1"/>
</dbReference>
<dbReference type="InterPro" id="IPR002539">
    <property type="entry name" value="MaoC-like_dom"/>
</dbReference>
<dbReference type="Proteomes" id="UP001161409">
    <property type="component" value="Unassembled WGS sequence"/>
</dbReference>